<dbReference type="InterPro" id="IPR036291">
    <property type="entry name" value="NAD(P)-bd_dom_sf"/>
</dbReference>
<sequence>MTCIVITGANRGIGLEHARLWLETGAEVHAACRTPDRADALKALDPGDGQLTVHAYDAAAPEAGKALAAAVGKPVDVLLANAGVMGPRDGQSLGNTDPGAWVDTLKINALGPLLLAEAFADLLAASKAGKLVLQSSRMGSISDNTSGGYYIYRASKAALNATGRSLAIDLKPHGIAVAILHPGWVRTDMGGSNGLISARESAETEKALIEALTLENTGEFRHQSGEFLAW</sequence>
<accession>A0ABU7LUV1</accession>
<dbReference type="Gene3D" id="3.40.50.720">
    <property type="entry name" value="NAD(P)-binding Rossmann-like Domain"/>
    <property type="match status" value="1"/>
</dbReference>
<dbReference type="PANTHER" id="PTHR45458:SF1">
    <property type="entry name" value="SHORT CHAIN DEHYDROGENASE"/>
    <property type="match status" value="1"/>
</dbReference>
<keyword evidence="2" id="KW-1185">Reference proteome</keyword>
<dbReference type="RefSeq" id="WP_330194865.1">
    <property type="nucleotide sequence ID" value="NZ_JAZDRO010000001.1"/>
</dbReference>
<dbReference type="Proteomes" id="UP001310692">
    <property type="component" value="Unassembled WGS sequence"/>
</dbReference>
<proteinExistence type="predicted"/>
<dbReference type="PRINTS" id="PR00081">
    <property type="entry name" value="GDHRDH"/>
</dbReference>
<dbReference type="CDD" id="cd05325">
    <property type="entry name" value="carb_red_sniffer_like_SDR_c"/>
    <property type="match status" value="1"/>
</dbReference>
<evidence type="ECO:0000313" key="1">
    <source>
        <dbReference type="EMBL" id="MEE2565327.1"/>
    </source>
</evidence>
<name>A0ABU7LUV1_9PROT</name>
<reference evidence="1 2" key="1">
    <citation type="submission" date="2024-01" db="EMBL/GenBank/DDBJ databases">
        <title>Hyphobacterium bacterium isolated from marine sediment.</title>
        <authorList>
            <person name="Zhao S."/>
        </authorList>
    </citation>
    <scope>NUCLEOTIDE SEQUENCE [LARGE SCALE GENOMIC DNA]</scope>
    <source>
        <strain evidence="1 2">Y60-23</strain>
    </source>
</reference>
<comment type="caution">
    <text evidence="1">The sequence shown here is derived from an EMBL/GenBank/DDBJ whole genome shotgun (WGS) entry which is preliminary data.</text>
</comment>
<evidence type="ECO:0000313" key="2">
    <source>
        <dbReference type="Proteomes" id="UP001310692"/>
    </source>
</evidence>
<dbReference type="EMBL" id="JAZDRO010000001">
    <property type="protein sequence ID" value="MEE2565327.1"/>
    <property type="molecule type" value="Genomic_DNA"/>
</dbReference>
<dbReference type="InterPro" id="IPR052184">
    <property type="entry name" value="SDR_enzymes"/>
</dbReference>
<dbReference type="PANTHER" id="PTHR45458">
    <property type="entry name" value="SHORT-CHAIN DEHYDROGENASE/REDUCTASE SDR"/>
    <property type="match status" value="1"/>
</dbReference>
<dbReference type="Pfam" id="PF00106">
    <property type="entry name" value="adh_short"/>
    <property type="match status" value="1"/>
</dbReference>
<protein>
    <submittedName>
        <fullName evidence="1">SDR family oxidoreductase</fullName>
    </submittedName>
</protein>
<dbReference type="InterPro" id="IPR002347">
    <property type="entry name" value="SDR_fam"/>
</dbReference>
<organism evidence="1 2">
    <name type="scientific">Hyphobacterium marinum</name>
    <dbReference type="NCBI Taxonomy" id="3116574"/>
    <lineage>
        <taxon>Bacteria</taxon>
        <taxon>Pseudomonadati</taxon>
        <taxon>Pseudomonadota</taxon>
        <taxon>Alphaproteobacteria</taxon>
        <taxon>Maricaulales</taxon>
        <taxon>Maricaulaceae</taxon>
        <taxon>Hyphobacterium</taxon>
    </lineage>
</organism>
<dbReference type="SUPFAM" id="SSF51735">
    <property type="entry name" value="NAD(P)-binding Rossmann-fold domains"/>
    <property type="match status" value="1"/>
</dbReference>
<gene>
    <name evidence="1" type="ORF">V0U35_01440</name>
</gene>